<evidence type="ECO:0008006" key="3">
    <source>
        <dbReference type="Google" id="ProtNLM"/>
    </source>
</evidence>
<dbReference type="RefSeq" id="WP_259096959.1">
    <property type="nucleotide sequence ID" value="NZ_CP130454.1"/>
</dbReference>
<gene>
    <name evidence="1" type="ORF">M2350_002379</name>
</gene>
<proteinExistence type="predicted"/>
<comment type="caution">
    <text evidence="1">The sequence shown here is derived from an EMBL/GenBank/DDBJ whole genome shotgun (WGS) entry which is preliminary data.</text>
</comment>
<organism evidence="1 2">
    <name type="scientific">Candidatus Fervidibacter sacchari</name>
    <dbReference type="NCBI Taxonomy" id="1448929"/>
    <lineage>
        <taxon>Bacteria</taxon>
        <taxon>Candidatus Fervidibacterota</taxon>
        <taxon>Candidatus Fervidibacter</taxon>
    </lineage>
</organism>
<reference evidence="1 2" key="1">
    <citation type="submission" date="2022-08" db="EMBL/GenBank/DDBJ databases">
        <title>Bacterial and archaeal communities from various locations to study Microbial Dark Matter (Phase II).</title>
        <authorList>
            <person name="Stepanauskas R."/>
        </authorList>
    </citation>
    <scope>NUCLEOTIDE SEQUENCE [LARGE SCALE GENOMIC DNA]</scope>
    <source>
        <strain evidence="1 2">PD1</strain>
    </source>
</reference>
<sequence length="325" mass="37677">MACAQEHLFALDYAIRHCSWLPHDRFGYQGWQAGKEDVFNRLTLLPDMVHDWLWQKFPYAPSVIAYGLRCIRRDLEAGQKRDAALKLALLSHYWHDIIAVSHTWLDFFGDEVDFVRGAFSHFHDTVENRVAQLLQTLTVPPPDSDEDFASTFVKAVRRAYELGKQVFDAYFASLDQVAPEPTDEAITPPLDALDRWQKLGVINACQAVWAMWELGALSHDDLPFDEADVQRWTLRPLIEGDAKTIEASIRDEVLAHQIAEWQQRQGWRGSDIFRAHEKCSEEALREYRRWQGKRDLWRQEAMAGILPPRPKTPITANWRPDERKG</sequence>
<evidence type="ECO:0000313" key="2">
    <source>
        <dbReference type="Proteomes" id="UP001204798"/>
    </source>
</evidence>
<name>A0ABT2EPV5_9BACT</name>
<keyword evidence="2" id="KW-1185">Reference proteome</keyword>
<accession>A0ABT2EPV5</accession>
<protein>
    <recommendedName>
        <fullName evidence="3">Phospholipase C/D domain-containing protein</fullName>
    </recommendedName>
</protein>
<dbReference type="Proteomes" id="UP001204798">
    <property type="component" value="Unassembled WGS sequence"/>
</dbReference>
<dbReference type="EMBL" id="JANUCP010000004">
    <property type="protein sequence ID" value="MCS3919962.1"/>
    <property type="molecule type" value="Genomic_DNA"/>
</dbReference>
<evidence type="ECO:0000313" key="1">
    <source>
        <dbReference type="EMBL" id="MCS3919962.1"/>
    </source>
</evidence>